<evidence type="ECO:0000256" key="6">
    <source>
        <dbReference type="ARBA" id="ARBA00023015"/>
    </source>
</evidence>
<dbReference type="Gene3D" id="3.40.50.300">
    <property type="entry name" value="P-loop containing nucleotide triphosphate hydrolases"/>
    <property type="match status" value="1"/>
</dbReference>
<comment type="catalytic activity">
    <reaction evidence="10">
        <text>ATP + H2O = ADP + phosphate + H(+)</text>
        <dbReference type="Rhea" id="RHEA:13065"/>
        <dbReference type="ChEBI" id="CHEBI:15377"/>
        <dbReference type="ChEBI" id="CHEBI:15378"/>
        <dbReference type="ChEBI" id="CHEBI:30616"/>
        <dbReference type="ChEBI" id="CHEBI:43474"/>
        <dbReference type="ChEBI" id="CHEBI:456216"/>
    </reaction>
</comment>
<keyword evidence="8" id="KW-0804">Transcription</keyword>
<feature type="compositionally biased region" description="Polar residues" evidence="11">
    <location>
        <begin position="248"/>
        <end position="259"/>
    </location>
</feature>
<feature type="compositionally biased region" description="Basic residues" evidence="11">
    <location>
        <begin position="179"/>
        <end position="193"/>
    </location>
</feature>
<dbReference type="GO" id="GO:0003677">
    <property type="term" value="F:DNA binding"/>
    <property type="evidence" value="ECO:0007669"/>
    <property type="project" value="UniProtKB-KW"/>
</dbReference>
<evidence type="ECO:0008006" key="17">
    <source>
        <dbReference type="Google" id="ProtNLM"/>
    </source>
</evidence>
<dbReference type="PROSITE" id="PS50013">
    <property type="entry name" value="CHROMO_2"/>
    <property type="match status" value="2"/>
</dbReference>
<dbReference type="SUPFAM" id="SSF52540">
    <property type="entry name" value="P-loop containing nucleoside triphosphate hydrolases"/>
    <property type="match status" value="2"/>
</dbReference>
<evidence type="ECO:0000256" key="3">
    <source>
        <dbReference type="ARBA" id="ARBA00022741"/>
    </source>
</evidence>
<evidence type="ECO:0000256" key="7">
    <source>
        <dbReference type="ARBA" id="ARBA00023125"/>
    </source>
</evidence>
<evidence type="ECO:0000256" key="9">
    <source>
        <dbReference type="ARBA" id="ARBA00023242"/>
    </source>
</evidence>
<name>A0AAD9N199_9ANNE</name>
<feature type="domain" description="Helicase ATP-binding" evidence="13">
    <location>
        <begin position="527"/>
        <end position="697"/>
    </location>
</feature>
<dbReference type="Proteomes" id="UP001208570">
    <property type="component" value="Unassembled WGS sequence"/>
</dbReference>
<evidence type="ECO:0000256" key="10">
    <source>
        <dbReference type="ARBA" id="ARBA00049360"/>
    </source>
</evidence>
<feature type="compositionally biased region" description="Low complexity" evidence="11">
    <location>
        <begin position="34"/>
        <end position="52"/>
    </location>
</feature>
<dbReference type="InterPro" id="IPR001650">
    <property type="entry name" value="Helicase_C-like"/>
</dbReference>
<keyword evidence="9" id="KW-0539">Nucleus</keyword>
<dbReference type="SUPFAM" id="SSF54160">
    <property type="entry name" value="Chromo domain-like"/>
    <property type="match status" value="2"/>
</dbReference>
<dbReference type="PANTHER" id="PTHR45623">
    <property type="entry name" value="CHROMODOMAIN-HELICASE-DNA-BINDING PROTEIN 3-RELATED-RELATED"/>
    <property type="match status" value="1"/>
</dbReference>
<evidence type="ECO:0000256" key="5">
    <source>
        <dbReference type="ARBA" id="ARBA00022840"/>
    </source>
</evidence>
<keyword evidence="2" id="KW-0677">Repeat</keyword>
<evidence type="ECO:0000256" key="2">
    <source>
        <dbReference type="ARBA" id="ARBA00022737"/>
    </source>
</evidence>
<evidence type="ECO:0000313" key="16">
    <source>
        <dbReference type="Proteomes" id="UP001208570"/>
    </source>
</evidence>
<organism evidence="15 16">
    <name type="scientific">Paralvinella palmiformis</name>
    <dbReference type="NCBI Taxonomy" id="53620"/>
    <lineage>
        <taxon>Eukaryota</taxon>
        <taxon>Metazoa</taxon>
        <taxon>Spiralia</taxon>
        <taxon>Lophotrochozoa</taxon>
        <taxon>Annelida</taxon>
        <taxon>Polychaeta</taxon>
        <taxon>Sedentaria</taxon>
        <taxon>Canalipalpata</taxon>
        <taxon>Terebellida</taxon>
        <taxon>Terebelliformia</taxon>
        <taxon>Alvinellidae</taxon>
        <taxon>Paralvinella</taxon>
    </lineage>
</organism>
<dbReference type="InterPro" id="IPR038718">
    <property type="entry name" value="SNF2-like_sf"/>
</dbReference>
<comment type="caution">
    <text evidence="15">The sequence shown here is derived from an EMBL/GenBank/DDBJ whole genome shotgun (WGS) entry which is preliminary data.</text>
</comment>
<feature type="region of interest" description="Disordered" evidence="11">
    <location>
        <begin position="1102"/>
        <end position="1160"/>
    </location>
</feature>
<dbReference type="GO" id="GO:0005524">
    <property type="term" value="F:ATP binding"/>
    <property type="evidence" value="ECO:0007669"/>
    <property type="project" value="UniProtKB-KW"/>
</dbReference>
<dbReference type="SMART" id="SM00298">
    <property type="entry name" value="CHROMO"/>
    <property type="match status" value="2"/>
</dbReference>
<dbReference type="PROSITE" id="PS00598">
    <property type="entry name" value="CHROMO_1"/>
    <property type="match status" value="1"/>
</dbReference>
<dbReference type="PANTHER" id="PTHR45623:SF14">
    <property type="entry name" value="CHROMODOMAIN-HELICASE-DNA-BINDING PROTEIN 1"/>
    <property type="match status" value="1"/>
</dbReference>
<dbReference type="GO" id="GO:0140658">
    <property type="term" value="F:ATP-dependent chromatin remodeler activity"/>
    <property type="evidence" value="ECO:0007669"/>
    <property type="project" value="TreeGrafter"/>
</dbReference>
<dbReference type="Gene3D" id="3.40.50.10810">
    <property type="entry name" value="Tandem AAA-ATPase domain"/>
    <property type="match status" value="1"/>
</dbReference>
<dbReference type="CDD" id="cd18793">
    <property type="entry name" value="SF2_C_SNF"/>
    <property type="match status" value="1"/>
</dbReference>
<dbReference type="GO" id="GO:0000785">
    <property type="term" value="C:chromatin"/>
    <property type="evidence" value="ECO:0007669"/>
    <property type="project" value="TreeGrafter"/>
</dbReference>
<dbReference type="InterPro" id="IPR000330">
    <property type="entry name" value="SNF2_N"/>
</dbReference>
<dbReference type="Pfam" id="PF00385">
    <property type="entry name" value="Chromo"/>
    <property type="match status" value="2"/>
</dbReference>
<feature type="compositionally biased region" description="Basic residues" evidence="11">
    <location>
        <begin position="267"/>
        <end position="276"/>
    </location>
</feature>
<feature type="region of interest" description="Disordered" evidence="11">
    <location>
        <begin position="17"/>
        <end position="288"/>
    </location>
</feature>
<dbReference type="Pfam" id="PF00176">
    <property type="entry name" value="SNF2-rel_dom"/>
    <property type="match status" value="1"/>
</dbReference>
<dbReference type="Pfam" id="PF00271">
    <property type="entry name" value="Helicase_C"/>
    <property type="match status" value="1"/>
</dbReference>
<dbReference type="GO" id="GO:0005634">
    <property type="term" value="C:nucleus"/>
    <property type="evidence" value="ECO:0007669"/>
    <property type="project" value="UniProtKB-SubCell"/>
</dbReference>
<dbReference type="Gene3D" id="2.40.50.40">
    <property type="match status" value="2"/>
</dbReference>
<dbReference type="InterPro" id="IPR014001">
    <property type="entry name" value="Helicase_ATP-bd"/>
</dbReference>
<dbReference type="CDD" id="cd18666">
    <property type="entry name" value="CD1_tandem_CHD1-2_like"/>
    <property type="match status" value="1"/>
</dbReference>
<dbReference type="InterPro" id="IPR023780">
    <property type="entry name" value="Chromo_domain"/>
</dbReference>
<dbReference type="SMART" id="SM00487">
    <property type="entry name" value="DEXDc"/>
    <property type="match status" value="1"/>
</dbReference>
<feature type="domain" description="Helicase C-terminal" evidence="14">
    <location>
        <begin position="824"/>
        <end position="975"/>
    </location>
</feature>
<evidence type="ECO:0000259" key="14">
    <source>
        <dbReference type="PROSITE" id="PS51194"/>
    </source>
</evidence>
<dbReference type="GO" id="GO:0042393">
    <property type="term" value="F:histone binding"/>
    <property type="evidence" value="ECO:0007669"/>
    <property type="project" value="TreeGrafter"/>
</dbReference>
<dbReference type="InterPro" id="IPR049730">
    <property type="entry name" value="SNF2/RAD54-like_C"/>
</dbReference>
<dbReference type="GO" id="GO:0003682">
    <property type="term" value="F:chromatin binding"/>
    <property type="evidence" value="ECO:0007669"/>
    <property type="project" value="TreeGrafter"/>
</dbReference>
<dbReference type="InterPro" id="IPR000953">
    <property type="entry name" value="Chromo/chromo_shadow_dom"/>
</dbReference>
<keyword evidence="16" id="KW-1185">Reference proteome</keyword>
<evidence type="ECO:0000259" key="13">
    <source>
        <dbReference type="PROSITE" id="PS51192"/>
    </source>
</evidence>
<feature type="compositionally biased region" description="Basic and acidic residues" evidence="11">
    <location>
        <begin position="1066"/>
        <end position="1082"/>
    </location>
</feature>
<keyword evidence="3" id="KW-0547">Nucleotide-binding</keyword>
<feature type="compositionally biased region" description="Acidic residues" evidence="11">
    <location>
        <begin position="1132"/>
        <end position="1141"/>
    </location>
</feature>
<dbReference type="SMART" id="SM00490">
    <property type="entry name" value="HELICc"/>
    <property type="match status" value="1"/>
</dbReference>
<dbReference type="PROSITE" id="PS51194">
    <property type="entry name" value="HELICASE_CTER"/>
    <property type="match status" value="1"/>
</dbReference>
<feature type="compositionally biased region" description="Low complexity" evidence="11">
    <location>
        <begin position="147"/>
        <end position="165"/>
    </location>
</feature>
<sequence length="1181" mass="135236">MGASPYSAFSGLEKEITTKVSSSGDHVHHPSPYDQGPSQSGSDSSSGSSSGPEQKYGSSKQHSKNPAEEDVDVNVDNSDSHEGSDNAGKRSRVDDIRKIVREAAEQPDLYGIRRSHRQRREVERYEAAGSDSDETPKRRIRGRQQTSRKNSSNWGSTSSSSSDVSDAYKPQSSSLAKRPTSRRSTRLGQRKSASHTGGHSSRSRRLSQSESSTSSSGSSSTESSSDEESDGRPSRVSNRRSGAKKVSYLSTLNASTPSKVTADRSKSRLSKRKVTNKRVSYKEDSEHLTDSDDLIEYDVTTAPVKEENHAETIEKVLKVRVGKVGATGSKTTLYNVQESDDPDKDDDGPTETQYLIKWKGWSHIHNTWESENTLREQKVNGLKKLENFMKREEELAEWRDAATPEDIEYYNCQQEMMEDLLQSYRFVDRIITHKPGSGSDPDYFVLWHGLPYADSTWEDGGLIHRRFPDTVDAYNQRNKSQKIPTKICRALKVRPKFSPLKEQPNYLGGEEHLQLRDYQLEGLNWLLHSWCRLNSVILADEMGLGKTIETIAFVSSLMNAHHVYGPFLLVVPLSTVVTWQREFKIWAPDINVVVYIGDITSRNIIRDYEWCHSGNKRLKFNVLVTTYEILLKDKSFLGNVSWAMLGVDEAHRLKNDDSLLYKSLYQFDTNHRILITGTPLQNSLKELWALLYFIMPEKFDKWEDFEARHLTADKTGFAQLHKELEPFLLRRVKKDVEKSLPAKVEQILRVEMSKKQKQYYKWILTKNYKALTRGIKGSRSSFVNIIMELKKCCNHAHLIRPLEDVEITKDLLETLVKGSGKLILLDKLLMRLREGGHRVLIFSQMVRMLDIVADYLQLRRFNYQRLDGSIRGELRKQAMDHFNAEGSADFCFLLSTRAGGLGVNLATADTVIIFDSDWNPQNDLQAQARAHRIGQKKQVSVYRLVTKNSIEEDIVERAKKKMVLDHLVIQRMDTTGRTVLSKGGLTGSQGTNPFNKDELNAILKFGAETLFKEEAEEEQEVQVDIDEILKLAETRDTEEEQTSVKDELLSQFKVVSFDNLEDEEIERTHTEEGKTWDEIIPDEERKRIEEEELQQQLMELNLPPRSRKQIKKLSLDSDDDADKKHRRKEEESFTSDEDSEEDRPKKRGRPRTHKDGIKGFTIAEVRRFIRSYKKFGRPMER</sequence>
<evidence type="ECO:0000256" key="4">
    <source>
        <dbReference type="ARBA" id="ARBA00022801"/>
    </source>
</evidence>
<dbReference type="InterPro" id="IPR027417">
    <property type="entry name" value="P-loop_NTPase"/>
</dbReference>
<evidence type="ECO:0000256" key="8">
    <source>
        <dbReference type="ARBA" id="ARBA00023163"/>
    </source>
</evidence>
<feature type="compositionally biased region" description="Basic and acidic residues" evidence="11">
    <location>
        <begin position="78"/>
        <end position="104"/>
    </location>
</feature>
<dbReference type="GO" id="GO:0034728">
    <property type="term" value="P:nucleosome organization"/>
    <property type="evidence" value="ECO:0007669"/>
    <property type="project" value="TreeGrafter"/>
</dbReference>
<gene>
    <name evidence="15" type="ORF">LSH36_352g00014</name>
</gene>
<proteinExistence type="predicted"/>
<comment type="subcellular location">
    <subcellularLocation>
        <location evidence="1">Nucleus</location>
    </subcellularLocation>
</comment>
<keyword evidence="6" id="KW-0805">Transcription regulation</keyword>
<evidence type="ECO:0000313" key="15">
    <source>
        <dbReference type="EMBL" id="KAK2151763.1"/>
    </source>
</evidence>
<evidence type="ECO:0000256" key="11">
    <source>
        <dbReference type="SAM" id="MobiDB-lite"/>
    </source>
</evidence>
<dbReference type="AlphaFoldDB" id="A0AAD9N199"/>
<dbReference type="PROSITE" id="PS51192">
    <property type="entry name" value="HELICASE_ATP_BIND_1"/>
    <property type="match status" value="1"/>
</dbReference>
<keyword evidence="5" id="KW-0067">ATP-binding</keyword>
<feature type="domain" description="Chromo" evidence="12">
    <location>
        <begin position="311"/>
        <end position="400"/>
    </location>
</feature>
<dbReference type="InterPro" id="IPR016197">
    <property type="entry name" value="Chromo-like_dom_sf"/>
</dbReference>
<evidence type="ECO:0000259" key="12">
    <source>
        <dbReference type="PROSITE" id="PS50013"/>
    </source>
</evidence>
<accession>A0AAD9N199</accession>
<feature type="region of interest" description="Disordered" evidence="11">
    <location>
        <begin position="1063"/>
        <end position="1082"/>
    </location>
</feature>
<reference evidence="15" key="1">
    <citation type="journal article" date="2023" name="Mol. Biol. Evol.">
        <title>Third-Generation Sequencing Reveals the Adaptive Role of the Epigenome in Three Deep-Sea Polychaetes.</title>
        <authorList>
            <person name="Perez M."/>
            <person name="Aroh O."/>
            <person name="Sun Y."/>
            <person name="Lan Y."/>
            <person name="Juniper S.K."/>
            <person name="Young C.R."/>
            <person name="Angers B."/>
            <person name="Qian P.Y."/>
        </authorList>
    </citation>
    <scope>NUCLEOTIDE SEQUENCE</scope>
    <source>
        <strain evidence="15">P08H-3</strain>
    </source>
</reference>
<protein>
    <recommendedName>
        <fullName evidence="17">DNA helicase</fullName>
    </recommendedName>
</protein>
<feature type="compositionally biased region" description="Low complexity" evidence="11">
    <location>
        <begin position="194"/>
        <end position="223"/>
    </location>
</feature>
<evidence type="ECO:0000256" key="1">
    <source>
        <dbReference type="ARBA" id="ARBA00004123"/>
    </source>
</evidence>
<dbReference type="FunFam" id="2.40.50.40:FF:000014">
    <property type="entry name" value="Chromodomain-helicase-DNA-binding protein 2 isoform 1"/>
    <property type="match status" value="1"/>
</dbReference>
<dbReference type="FunFam" id="3.40.50.10810:FF:000007">
    <property type="entry name" value="Chromodomain-helicase-DNA-binding protein 2 isoform 1"/>
    <property type="match status" value="1"/>
</dbReference>
<dbReference type="InterPro" id="IPR023779">
    <property type="entry name" value="Chromodomain_CS"/>
</dbReference>
<dbReference type="GO" id="GO:0016887">
    <property type="term" value="F:ATP hydrolysis activity"/>
    <property type="evidence" value="ECO:0007669"/>
    <property type="project" value="TreeGrafter"/>
</dbReference>
<keyword evidence="4" id="KW-0378">Hydrolase</keyword>
<dbReference type="FunFam" id="3.40.50.300:FF:000130">
    <property type="entry name" value="Chromodomain-helicase-DNA-binding protein 2 isoform 1"/>
    <property type="match status" value="1"/>
</dbReference>
<feature type="domain" description="Chromo" evidence="12">
    <location>
        <begin position="425"/>
        <end position="486"/>
    </location>
</feature>
<dbReference type="EMBL" id="JAODUP010000352">
    <property type="protein sequence ID" value="KAK2151763.1"/>
    <property type="molecule type" value="Genomic_DNA"/>
</dbReference>
<keyword evidence="7" id="KW-0238">DNA-binding</keyword>